<evidence type="ECO:0000313" key="2">
    <source>
        <dbReference type="EMBL" id="MCR0985731.1"/>
    </source>
</evidence>
<dbReference type="InterPro" id="IPR018707">
    <property type="entry name" value="LpxR"/>
</dbReference>
<keyword evidence="1" id="KW-0732">Signal</keyword>
<keyword evidence="3" id="KW-1185">Reference proteome</keyword>
<reference evidence="2 3" key="1">
    <citation type="submission" date="2022-06" db="EMBL/GenBank/DDBJ databases">
        <title>Roseomonas CN29.</title>
        <authorList>
            <person name="Cheng Y."/>
            <person name="He X."/>
        </authorList>
    </citation>
    <scope>NUCLEOTIDE SEQUENCE [LARGE SCALE GENOMIC DNA]</scope>
    <source>
        <strain evidence="2 3">CN29</strain>
    </source>
</reference>
<organism evidence="2 3">
    <name type="scientific">Roseomonas populi</name>
    <dbReference type="NCBI Taxonomy" id="3121582"/>
    <lineage>
        <taxon>Bacteria</taxon>
        <taxon>Pseudomonadati</taxon>
        <taxon>Pseudomonadota</taxon>
        <taxon>Alphaproteobacteria</taxon>
        <taxon>Acetobacterales</taxon>
        <taxon>Roseomonadaceae</taxon>
        <taxon>Roseomonas</taxon>
    </lineage>
</organism>
<evidence type="ECO:0000313" key="3">
    <source>
        <dbReference type="Proteomes" id="UP001524642"/>
    </source>
</evidence>
<dbReference type="RefSeq" id="WP_257719377.1">
    <property type="nucleotide sequence ID" value="NZ_JANJOU010000040.1"/>
</dbReference>
<accession>A0ABT1XC71</accession>
<sequence>MFRTALRLTPTLLLALLLLQPASAQEASRVSPYAGGTLTLGDENDMFGGTDRYYTNGLMLHWTSPATTPAGPVAWLDRGFSWLLGPGEFRWGISLEQSIFTPEEIRRHVPDPTDRPYAGHLFGSLNLERETALTRTSLAFQLGVVGSASGGEFTQNRWHDVINKYHAEGWDNQLRDEVTFGLVAERQWRVATGRIAGLDTEVLPVATLALGTAYTYAGAGGLLRIGTALGADWGPARIRPAISSSPLQRPQHDFGWYIFGGAGGRAVARNLFLDGSTYRESASVDRKWFVGEAQVGAAILWRGTRLAYTHVWQSSEFDGQRGGQAFGSISLTIPF</sequence>
<name>A0ABT1XC71_9PROT</name>
<feature type="signal peptide" evidence="1">
    <location>
        <begin position="1"/>
        <end position="24"/>
    </location>
</feature>
<dbReference type="InterPro" id="IPR037107">
    <property type="entry name" value="Put_OMP_sf"/>
</dbReference>
<dbReference type="EMBL" id="JANJOU010000040">
    <property type="protein sequence ID" value="MCR0985731.1"/>
    <property type="molecule type" value="Genomic_DNA"/>
</dbReference>
<protein>
    <submittedName>
        <fullName evidence="2">Lipid A deacylase LpxR family protein</fullName>
    </submittedName>
</protein>
<proteinExistence type="predicted"/>
<feature type="chain" id="PRO_5046191760" evidence="1">
    <location>
        <begin position="25"/>
        <end position="335"/>
    </location>
</feature>
<comment type="caution">
    <text evidence="2">The sequence shown here is derived from an EMBL/GenBank/DDBJ whole genome shotgun (WGS) entry which is preliminary data.</text>
</comment>
<evidence type="ECO:0000256" key="1">
    <source>
        <dbReference type="SAM" id="SignalP"/>
    </source>
</evidence>
<dbReference type="Pfam" id="PF09982">
    <property type="entry name" value="LpxR"/>
    <property type="match status" value="1"/>
</dbReference>
<gene>
    <name evidence="2" type="ORF">NRP21_27130</name>
</gene>
<dbReference type="Proteomes" id="UP001524642">
    <property type="component" value="Unassembled WGS sequence"/>
</dbReference>
<dbReference type="Gene3D" id="2.40.128.140">
    <property type="entry name" value="Outer membrane protein"/>
    <property type="match status" value="1"/>
</dbReference>